<sequence length="75" mass="8559">MMNDSFFYSIQRIPNNKLFHEFNPFFQGMKKRYSSTAFSINMSEHAVSQEIIETNIGDFSAASHAPSPIIVNPDN</sequence>
<keyword evidence="2" id="KW-1185">Reference proteome</keyword>
<dbReference type="EMBL" id="BJYM01000004">
    <property type="protein sequence ID" value="GEN86383.1"/>
    <property type="molecule type" value="Genomic_DNA"/>
</dbReference>
<evidence type="ECO:0000313" key="1">
    <source>
        <dbReference type="EMBL" id="GEN86383.1"/>
    </source>
</evidence>
<dbReference type="AlphaFoldDB" id="A0A511ZFZ6"/>
<organism evidence="1 2">
    <name type="scientific">Oceanobacillus sojae</name>
    <dbReference type="NCBI Taxonomy" id="582851"/>
    <lineage>
        <taxon>Bacteria</taxon>
        <taxon>Bacillati</taxon>
        <taxon>Bacillota</taxon>
        <taxon>Bacilli</taxon>
        <taxon>Bacillales</taxon>
        <taxon>Bacillaceae</taxon>
        <taxon>Oceanobacillus</taxon>
    </lineage>
</organism>
<dbReference type="Proteomes" id="UP000321558">
    <property type="component" value="Unassembled WGS sequence"/>
</dbReference>
<reference evidence="1 2" key="1">
    <citation type="submission" date="2019-07" db="EMBL/GenBank/DDBJ databases">
        <title>Whole genome shotgun sequence of Oceanobacillus sojae NBRC 105379.</title>
        <authorList>
            <person name="Hosoyama A."/>
            <person name="Uohara A."/>
            <person name="Ohji S."/>
            <person name="Ichikawa N."/>
        </authorList>
    </citation>
    <scope>NUCLEOTIDE SEQUENCE [LARGE SCALE GENOMIC DNA]</scope>
    <source>
        <strain evidence="1 2">NBRC 105379</strain>
    </source>
</reference>
<gene>
    <name evidence="1" type="ORF">OSO01_11220</name>
</gene>
<accession>A0A511ZFZ6</accession>
<protein>
    <submittedName>
        <fullName evidence="1">Uncharacterized protein</fullName>
    </submittedName>
</protein>
<evidence type="ECO:0000313" key="2">
    <source>
        <dbReference type="Proteomes" id="UP000321558"/>
    </source>
</evidence>
<proteinExistence type="predicted"/>
<name>A0A511ZFZ6_9BACI</name>
<comment type="caution">
    <text evidence="1">The sequence shown here is derived from an EMBL/GenBank/DDBJ whole genome shotgun (WGS) entry which is preliminary data.</text>
</comment>